<dbReference type="SUPFAM" id="SSF64593">
    <property type="entry name" value="Intermediate filament protein, coiled coil region"/>
    <property type="match status" value="2"/>
</dbReference>
<dbReference type="PANTHER" id="PTHR45721:SF5">
    <property type="entry name" value="PRELAMIN-A_C"/>
    <property type="match status" value="1"/>
</dbReference>
<evidence type="ECO:0000256" key="3">
    <source>
        <dbReference type="ARBA" id="ARBA00022481"/>
    </source>
</evidence>
<dbReference type="GO" id="GO:0005200">
    <property type="term" value="F:structural constituent of cytoskeleton"/>
    <property type="evidence" value="ECO:0007669"/>
    <property type="project" value="TreeGrafter"/>
</dbReference>
<dbReference type="GO" id="GO:0005654">
    <property type="term" value="C:nucleoplasm"/>
    <property type="evidence" value="ECO:0007669"/>
    <property type="project" value="UniProtKB-SubCell"/>
</dbReference>
<dbReference type="GO" id="GO:0016363">
    <property type="term" value="C:nuclear matrix"/>
    <property type="evidence" value="ECO:0007669"/>
    <property type="project" value="UniProtKB-SubCell"/>
</dbReference>
<dbReference type="GeneTree" id="ENSGT00940000157244"/>
<dbReference type="GO" id="GO:0090435">
    <property type="term" value="P:protein localization to nuclear envelope"/>
    <property type="evidence" value="ECO:0007669"/>
    <property type="project" value="TreeGrafter"/>
</dbReference>
<evidence type="ECO:0000313" key="16">
    <source>
        <dbReference type="Ensembl" id="ENSCLMP00005034206.1"/>
    </source>
</evidence>
<dbReference type="SUPFAM" id="SSF90257">
    <property type="entry name" value="Myosin rod fragments"/>
    <property type="match status" value="1"/>
</dbReference>
<dbReference type="GO" id="GO:0051664">
    <property type="term" value="P:nuclear pore localization"/>
    <property type="evidence" value="ECO:0007669"/>
    <property type="project" value="TreeGrafter"/>
</dbReference>
<name>A0A8C2ZZ74_CYCLU</name>
<dbReference type="GO" id="GO:0006998">
    <property type="term" value="P:nuclear envelope organization"/>
    <property type="evidence" value="ECO:0007669"/>
    <property type="project" value="TreeGrafter"/>
</dbReference>
<dbReference type="Gene3D" id="1.20.5.170">
    <property type="match status" value="1"/>
</dbReference>
<evidence type="ECO:0000256" key="13">
    <source>
        <dbReference type="SAM" id="MobiDB-lite"/>
    </source>
</evidence>
<evidence type="ECO:0000259" key="15">
    <source>
        <dbReference type="PROSITE" id="PS51842"/>
    </source>
</evidence>
<dbReference type="SUPFAM" id="SSF74853">
    <property type="entry name" value="Lamin A/C globular tail domain"/>
    <property type="match status" value="1"/>
</dbReference>
<dbReference type="PROSITE" id="PS51841">
    <property type="entry name" value="LTD"/>
    <property type="match status" value="1"/>
</dbReference>
<evidence type="ECO:0000256" key="2">
    <source>
        <dbReference type="ARBA" id="ARBA00004642"/>
    </source>
</evidence>
<keyword evidence="17" id="KW-1185">Reference proteome</keyword>
<dbReference type="GO" id="GO:0031507">
    <property type="term" value="P:heterochromatin formation"/>
    <property type="evidence" value="ECO:0007669"/>
    <property type="project" value="TreeGrafter"/>
</dbReference>
<evidence type="ECO:0000256" key="4">
    <source>
        <dbReference type="ARBA" id="ARBA00022553"/>
    </source>
</evidence>
<keyword evidence="5 11" id="KW-0403">Intermediate filament</keyword>
<evidence type="ECO:0000256" key="11">
    <source>
        <dbReference type="RuleBase" id="RU000685"/>
    </source>
</evidence>
<keyword evidence="9" id="KW-0636">Prenylation</keyword>
<evidence type="ECO:0000256" key="6">
    <source>
        <dbReference type="ARBA" id="ARBA00023054"/>
    </source>
</evidence>
<feature type="domain" description="IF rod" evidence="15">
    <location>
        <begin position="27"/>
        <end position="383"/>
    </location>
</feature>
<dbReference type="InterPro" id="IPR001322">
    <property type="entry name" value="Lamin_tail_dom"/>
</dbReference>
<organism evidence="16 17">
    <name type="scientific">Cyclopterus lumpus</name>
    <name type="common">Lumpsucker</name>
    <dbReference type="NCBI Taxonomy" id="8103"/>
    <lineage>
        <taxon>Eukaryota</taxon>
        <taxon>Metazoa</taxon>
        <taxon>Chordata</taxon>
        <taxon>Craniata</taxon>
        <taxon>Vertebrata</taxon>
        <taxon>Euteleostomi</taxon>
        <taxon>Actinopterygii</taxon>
        <taxon>Neopterygii</taxon>
        <taxon>Teleostei</taxon>
        <taxon>Neoteleostei</taxon>
        <taxon>Acanthomorphata</taxon>
        <taxon>Eupercaria</taxon>
        <taxon>Perciformes</taxon>
        <taxon>Cottioidei</taxon>
        <taxon>Cottales</taxon>
        <taxon>Cyclopteridae</taxon>
        <taxon>Cyclopterus</taxon>
    </lineage>
</organism>
<protein>
    <submittedName>
        <fullName evidence="16">Lamin A/C</fullName>
    </submittedName>
</protein>
<dbReference type="Pfam" id="PF00038">
    <property type="entry name" value="Filament"/>
    <property type="match status" value="1"/>
</dbReference>
<keyword evidence="3" id="KW-0488">Methylation</keyword>
<evidence type="ECO:0000259" key="14">
    <source>
        <dbReference type="PROSITE" id="PS51841"/>
    </source>
</evidence>
<dbReference type="InterPro" id="IPR018039">
    <property type="entry name" value="IF_conserved"/>
</dbReference>
<evidence type="ECO:0000256" key="10">
    <source>
        <dbReference type="ARBA" id="ARBA00024186"/>
    </source>
</evidence>
<feature type="coiled-coil region" evidence="12">
    <location>
        <begin position="288"/>
        <end position="365"/>
    </location>
</feature>
<dbReference type="InterPro" id="IPR036415">
    <property type="entry name" value="Lamin_tail_dom_sf"/>
</dbReference>
<sequence length="588" mass="66288">MATSTPKNTPRGANSPLSPNRITRLQEKDDLCNLNDRLAAYIDKVRFLESENAGLRLRITESETEVSRGLSGLKAAYETELADARQTLDSVAKERARLQLELGKLREDYKELKARNTKKESDLATALQRVKDLEALLNNKDASLATALGEKRSLEVENRDLKAQVAKLDTSLADAKKQLQDEMLRRVDGENRIQTIKEELEFCRNLQSEELRETKRRHESRMVEMDNGHVQDFESKLAEALTDMRSQHELQIKMYKEEIEKTYNSKLENARQSADRSSHLVGAAHEELQQTRIRLESMSSQLSQLQKQLAAREAKLRDLEDALSRERDSSRRMLGEKDREMAEMRQQMQQQLDEYQELLDVKLALDMEICAYRKLLEGEEQSEASTIQASASGRVTVDEVDLDGKYVRLSNKSDEDQNLGNWQVKRQVGSGAPIIFKFPVKFTLKAGQRVTIWASGAGGTHNPPSDLVWKTQPSWGTGDLFQTTLISANGEEMAMRKVTRTQFEEEDDDMQVAHSTCGDSEYNLRSRTVVCGSCGLPSDKSGSHCTVSSASRSFRSGGISEGLLPHSYVFSASTPRKVGPSFKKCPIM</sequence>
<dbReference type="SMART" id="SM01391">
    <property type="entry name" value="Filament"/>
    <property type="match status" value="1"/>
</dbReference>
<dbReference type="GO" id="GO:0005882">
    <property type="term" value="C:intermediate filament"/>
    <property type="evidence" value="ECO:0007669"/>
    <property type="project" value="UniProtKB-KW"/>
</dbReference>
<reference evidence="16" key="1">
    <citation type="submission" date="2025-08" db="UniProtKB">
        <authorList>
            <consortium name="Ensembl"/>
        </authorList>
    </citation>
    <scope>IDENTIFICATION</scope>
</reference>
<dbReference type="Proteomes" id="UP000694565">
    <property type="component" value="Unplaced"/>
</dbReference>
<dbReference type="PROSITE" id="PS00226">
    <property type="entry name" value="IF_ROD_1"/>
    <property type="match status" value="1"/>
</dbReference>
<dbReference type="Gene3D" id="1.20.5.1160">
    <property type="entry name" value="Vasodilator-stimulated phosphoprotein"/>
    <property type="match status" value="1"/>
</dbReference>
<dbReference type="AlphaFoldDB" id="A0A8C2ZZ74"/>
<evidence type="ECO:0000256" key="9">
    <source>
        <dbReference type="ARBA" id="ARBA00023289"/>
    </source>
</evidence>
<feature type="domain" description="LTD" evidence="14">
    <location>
        <begin position="383"/>
        <end position="502"/>
    </location>
</feature>
<comment type="similarity">
    <text evidence="11">Belongs to the intermediate filament family.</text>
</comment>
<evidence type="ECO:0000256" key="12">
    <source>
        <dbReference type="SAM" id="Coils"/>
    </source>
</evidence>
<dbReference type="GO" id="GO:0005652">
    <property type="term" value="C:nuclear lamina"/>
    <property type="evidence" value="ECO:0007669"/>
    <property type="project" value="UniProtKB-SubCell"/>
</dbReference>
<reference evidence="16" key="2">
    <citation type="submission" date="2025-09" db="UniProtKB">
        <authorList>
            <consortium name="Ensembl"/>
        </authorList>
    </citation>
    <scope>IDENTIFICATION</scope>
</reference>
<dbReference type="PANTHER" id="PTHR45721">
    <property type="entry name" value="LAMIN DM0-RELATED"/>
    <property type="match status" value="1"/>
</dbReference>
<evidence type="ECO:0000313" key="17">
    <source>
        <dbReference type="Proteomes" id="UP000694565"/>
    </source>
</evidence>
<dbReference type="FunFam" id="1.20.5.170:FF:000033">
    <property type="entry name" value="Lamin A/C"/>
    <property type="match status" value="1"/>
</dbReference>
<dbReference type="PROSITE" id="PS51842">
    <property type="entry name" value="IF_ROD_2"/>
    <property type="match status" value="1"/>
</dbReference>
<dbReference type="GO" id="GO:0007097">
    <property type="term" value="P:nuclear migration"/>
    <property type="evidence" value="ECO:0007669"/>
    <property type="project" value="TreeGrafter"/>
</dbReference>
<evidence type="ECO:0000256" key="7">
    <source>
        <dbReference type="ARBA" id="ARBA00023242"/>
    </source>
</evidence>
<dbReference type="Gene3D" id="2.60.40.1260">
    <property type="entry name" value="Lamin Tail domain"/>
    <property type="match status" value="1"/>
</dbReference>
<dbReference type="Pfam" id="PF00932">
    <property type="entry name" value="LTD"/>
    <property type="match status" value="1"/>
</dbReference>
<keyword evidence="4" id="KW-0597">Phosphoprotein</keyword>
<dbReference type="InterPro" id="IPR039008">
    <property type="entry name" value="IF_rod_dom"/>
</dbReference>
<keyword evidence="8" id="KW-0449">Lipoprotein</keyword>
<keyword evidence="6 12" id="KW-0175">Coiled coil</keyword>
<proteinExistence type="inferred from homology"/>
<feature type="region of interest" description="Disordered" evidence="13">
    <location>
        <begin position="1"/>
        <end position="20"/>
    </location>
</feature>
<keyword evidence="7" id="KW-0539">Nucleus</keyword>
<comment type="subcellular location">
    <subcellularLocation>
        <location evidence="10">Nucleus lamina</location>
    </subcellularLocation>
    <subcellularLocation>
        <location evidence="1">Nucleus matrix</location>
    </subcellularLocation>
    <subcellularLocation>
        <location evidence="2">Nucleus</location>
        <location evidence="2">Nucleoplasm</location>
    </subcellularLocation>
</comment>
<feature type="coiled-coil region" evidence="12">
    <location>
        <begin position="45"/>
        <end position="178"/>
    </location>
</feature>
<evidence type="ECO:0000256" key="1">
    <source>
        <dbReference type="ARBA" id="ARBA00004109"/>
    </source>
</evidence>
<accession>A0A8C2ZZ74</accession>
<evidence type="ECO:0000256" key="8">
    <source>
        <dbReference type="ARBA" id="ARBA00023288"/>
    </source>
</evidence>
<evidence type="ECO:0000256" key="5">
    <source>
        <dbReference type="ARBA" id="ARBA00022754"/>
    </source>
</evidence>
<dbReference type="Ensembl" id="ENSCLMT00005035612.1">
    <property type="protein sequence ID" value="ENSCLMP00005034206.1"/>
    <property type="gene ID" value="ENSCLMG00005016386.1"/>
</dbReference>